<evidence type="ECO:0000313" key="9">
    <source>
        <dbReference type="Proteomes" id="UP000272003"/>
    </source>
</evidence>
<dbReference type="SUPFAM" id="SSF54975">
    <property type="entry name" value="Acylphosphatase/BLUF domain-like"/>
    <property type="match status" value="1"/>
</dbReference>
<dbReference type="InterPro" id="IPR020456">
    <property type="entry name" value="Acylphosphatase"/>
</dbReference>
<dbReference type="PROSITE" id="PS51160">
    <property type="entry name" value="ACYLPHOSPHATASE_3"/>
    <property type="match status" value="1"/>
</dbReference>
<dbReference type="KEGG" id="abom:D7I45_03335"/>
<comment type="similarity">
    <text evidence="1 6">Belongs to the acylphosphatase family.</text>
</comment>
<keyword evidence="5" id="KW-0378">Hydrolase</keyword>
<evidence type="ECO:0000256" key="5">
    <source>
        <dbReference type="PROSITE-ProRule" id="PRU00520"/>
    </source>
</evidence>
<reference evidence="8 9" key="1">
    <citation type="submission" date="2018-09" db="EMBL/GenBank/DDBJ databases">
        <title>Genome sequencing of strain BHWM-4.</title>
        <authorList>
            <person name="Heo J."/>
            <person name="Kim S.-J."/>
            <person name="Kwon S.-W."/>
        </authorList>
    </citation>
    <scope>NUCLEOTIDE SEQUENCE [LARGE SCALE GENOMIC DNA]</scope>
    <source>
        <strain evidence="8 9">BHWM-4</strain>
    </source>
</reference>
<sequence length="92" mass="10223">MNQKSIKIIVSGKVQGVGFRYATVQVANQMNVTGTVKNLLNGDVEIVACADEETLKLFCHKIEQSPTPFGKVANMQIQDCSNQDFHNFTVKY</sequence>
<dbReference type="PROSITE" id="PS00150">
    <property type="entry name" value="ACYLPHOSPHATASE_1"/>
    <property type="match status" value="1"/>
</dbReference>
<dbReference type="RefSeq" id="WP_120784342.1">
    <property type="nucleotide sequence ID" value="NZ_CP032626.1"/>
</dbReference>
<dbReference type="OrthoDB" id="9808093at2"/>
<proteinExistence type="inferred from homology"/>
<dbReference type="PANTHER" id="PTHR47268:SF4">
    <property type="entry name" value="ACYLPHOSPHATASE"/>
    <property type="match status" value="1"/>
</dbReference>
<feature type="active site" evidence="5">
    <location>
        <position position="20"/>
    </location>
</feature>
<accession>A0A387APF9</accession>
<gene>
    <name evidence="8" type="ORF">D7I45_03335</name>
</gene>
<dbReference type="GO" id="GO:0003998">
    <property type="term" value="F:acylphosphatase activity"/>
    <property type="evidence" value="ECO:0007669"/>
    <property type="project" value="UniProtKB-EC"/>
</dbReference>
<dbReference type="InterPro" id="IPR001792">
    <property type="entry name" value="Acylphosphatase-like_dom"/>
</dbReference>
<dbReference type="InterPro" id="IPR017968">
    <property type="entry name" value="Acylphosphatase_CS"/>
</dbReference>
<dbReference type="PANTHER" id="PTHR47268">
    <property type="entry name" value="ACYLPHOSPHATASE"/>
    <property type="match status" value="1"/>
</dbReference>
<evidence type="ECO:0000256" key="1">
    <source>
        <dbReference type="ARBA" id="ARBA00005614"/>
    </source>
</evidence>
<feature type="active site" evidence="5">
    <location>
        <position position="38"/>
    </location>
</feature>
<dbReference type="AlphaFoldDB" id="A0A387APF9"/>
<evidence type="ECO:0000256" key="6">
    <source>
        <dbReference type="RuleBase" id="RU004168"/>
    </source>
</evidence>
<organism evidence="8 9">
    <name type="scientific">Apilactobacillus bombintestini</name>
    <dbReference type="NCBI Taxonomy" id="2419772"/>
    <lineage>
        <taxon>Bacteria</taxon>
        <taxon>Bacillati</taxon>
        <taxon>Bacillota</taxon>
        <taxon>Bacilli</taxon>
        <taxon>Lactobacillales</taxon>
        <taxon>Lactobacillaceae</taxon>
        <taxon>Apilactobacillus</taxon>
    </lineage>
</organism>
<dbReference type="EMBL" id="CP032626">
    <property type="protein sequence ID" value="AYF92574.1"/>
    <property type="molecule type" value="Genomic_DNA"/>
</dbReference>
<dbReference type="EC" id="3.6.1.7" evidence="2 5"/>
<name>A0A387APF9_9LACO</name>
<keyword evidence="9" id="KW-1185">Reference proteome</keyword>
<evidence type="ECO:0000259" key="7">
    <source>
        <dbReference type="PROSITE" id="PS51160"/>
    </source>
</evidence>
<dbReference type="Proteomes" id="UP000272003">
    <property type="component" value="Chromosome"/>
</dbReference>
<evidence type="ECO:0000256" key="2">
    <source>
        <dbReference type="ARBA" id="ARBA00012150"/>
    </source>
</evidence>
<evidence type="ECO:0000256" key="4">
    <source>
        <dbReference type="ARBA" id="ARBA00047645"/>
    </source>
</evidence>
<dbReference type="Pfam" id="PF00708">
    <property type="entry name" value="Acylphosphatase"/>
    <property type="match status" value="1"/>
</dbReference>
<feature type="domain" description="Acylphosphatase-like" evidence="7">
    <location>
        <begin position="5"/>
        <end position="92"/>
    </location>
</feature>
<evidence type="ECO:0000313" key="8">
    <source>
        <dbReference type="EMBL" id="AYF92574.1"/>
    </source>
</evidence>
<dbReference type="InterPro" id="IPR036046">
    <property type="entry name" value="Acylphosphatase-like_dom_sf"/>
</dbReference>
<evidence type="ECO:0000256" key="3">
    <source>
        <dbReference type="ARBA" id="ARBA00015991"/>
    </source>
</evidence>
<protein>
    <recommendedName>
        <fullName evidence="3 5">acylphosphatase</fullName>
        <ecNumber evidence="2 5">3.6.1.7</ecNumber>
    </recommendedName>
</protein>
<dbReference type="Gene3D" id="3.30.70.100">
    <property type="match status" value="1"/>
</dbReference>
<comment type="catalytic activity">
    <reaction evidence="4 5">
        <text>an acyl phosphate + H2O = a carboxylate + phosphate + H(+)</text>
        <dbReference type="Rhea" id="RHEA:14965"/>
        <dbReference type="ChEBI" id="CHEBI:15377"/>
        <dbReference type="ChEBI" id="CHEBI:15378"/>
        <dbReference type="ChEBI" id="CHEBI:29067"/>
        <dbReference type="ChEBI" id="CHEBI:43474"/>
        <dbReference type="ChEBI" id="CHEBI:59918"/>
        <dbReference type="EC" id="3.6.1.7"/>
    </reaction>
</comment>